<dbReference type="GeneID" id="41963557"/>
<dbReference type="SUPFAM" id="SSF51197">
    <property type="entry name" value="Clavaminate synthase-like"/>
    <property type="match status" value="1"/>
</dbReference>
<gene>
    <name evidence="2" type="ORF">PgNI_08654</name>
</gene>
<evidence type="ECO:0008006" key="3">
    <source>
        <dbReference type="Google" id="ProtNLM"/>
    </source>
</evidence>
<name>A0A6P8AWY6_PYRGI</name>
<accession>A0A6P8AWY6</accession>
<dbReference type="InterPro" id="IPR008775">
    <property type="entry name" value="Phytyl_CoA_dOase-like"/>
</dbReference>
<evidence type="ECO:0000313" key="2">
    <source>
        <dbReference type="RefSeq" id="XP_030979369.1"/>
    </source>
</evidence>
<dbReference type="OrthoDB" id="2106152at2759"/>
<evidence type="ECO:0000313" key="1">
    <source>
        <dbReference type="Proteomes" id="UP000515153"/>
    </source>
</evidence>
<dbReference type="RefSeq" id="XP_030979369.1">
    <property type="nucleotide sequence ID" value="XM_031128649.1"/>
</dbReference>
<dbReference type="AlphaFoldDB" id="A0A6P8AWY6"/>
<dbReference type="PANTHER" id="PTHR40470:SF1">
    <property type="entry name" value="PHYTANOYL-COA DIOXYGENASE FAMILY PROTEIN (AFU_ORTHOLOGUE AFUA_2G15850)"/>
    <property type="match status" value="1"/>
</dbReference>
<dbReference type="Pfam" id="PF05721">
    <property type="entry name" value="PhyH"/>
    <property type="match status" value="1"/>
</dbReference>
<dbReference type="Gene3D" id="2.60.120.620">
    <property type="entry name" value="q2cbj1_9rhob like domain"/>
    <property type="match status" value="1"/>
</dbReference>
<keyword evidence="1" id="KW-1185">Reference proteome</keyword>
<dbReference type="Proteomes" id="UP000515153">
    <property type="component" value="Chromosome V"/>
</dbReference>
<protein>
    <recommendedName>
        <fullName evidence="3">Phytanoyl-CoA dioxygenase family protein</fullName>
    </recommendedName>
</protein>
<sequence length="302" mass="33724">MAPTTGLRASLERDGFVVIPQALGSAQLIKLREAAAEVEKLARAGGWPHIRTVGKQFPPWPSKPNDEEGGIWGVQSLLHPDMPGRDEFARLYFSEMILGPARELMGNSSGDQVCSDEDLVMELLNMLVRPGKAFELRWHRDDISPDATEEEELKRLSEPAWHAQWNLALWDDDSLILVPGSHARARTPQERSAGPYETGLEGEMRVRLRAGDVAFYNNNIFHRGAYDPTKERLTIHGSVGHVRGGQLRARNVLQHGVTWIDRCDFKDALGSDQQALDRAEAMRERLIRLGRESGDVGYSLSG</sequence>
<reference evidence="2" key="2">
    <citation type="submission" date="2019-10" db="EMBL/GenBank/DDBJ databases">
        <authorList>
            <consortium name="NCBI Genome Project"/>
        </authorList>
    </citation>
    <scope>NUCLEOTIDE SEQUENCE</scope>
    <source>
        <strain evidence="2">NI907</strain>
    </source>
</reference>
<organism evidence="1 2">
    <name type="scientific">Pyricularia grisea</name>
    <name type="common">Crabgrass-specific blast fungus</name>
    <name type="synonym">Magnaporthe grisea</name>
    <dbReference type="NCBI Taxonomy" id="148305"/>
    <lineage>
        <taxon>Eukaryota</taxon>
        <taxon>Fungi</taxon>
        <taxon>Dikarya</taxon>
        <taxon>Ascomycota</taxon>
        <taxon>Pezizomycotina</taxon>
        <taxon>Sordariomycetes</taxon>
        <taxon>Sordariomycetidae</taxon>
        <taxon>Magnaporthales</taxon>
        <taxon>Pyriculariaceae</taxon>
        <taxon>Pyricularia</taxon>
    </lineage>
</organism>
<dbReference type="KEGG" id="pgri:PgNI_08654"/>
<dbReference type="PANTHER" id="PTHR40470">
    <property type="entry name" value="PHYTANOYL-COA DIOXYGENASE FAMILY PROTEIN (AFU_ORTHOLOGUE AFUA_2G15850)"/>
    <property type="match status" value="1"/>
</dbReference>
<proteinExistence type="predicted"/>
<reference evidence="2" key="3">
    <citation type="submission" date="2025-08" db="UniProtKB">
        <authorList>
            <consortium name="RefSeq"/>
        </authorList>
    </citation>
    <scope>IDENTIFICATION</scope>
    <source>
        <strain evidence="2">NI907</strain>
    </source>
</reference>
<reference evidence="1 2" key="1">
    <citation type="journal article" date="2019" name="Mol. Biol. Evol.">
        <title>Blast fungal genomes show frequent chromosomal changes, gene gains and losses, and effector gene turnover.</title>
        <authorList>
            <person name="Gomez Luciano L.B."/>
            <person name="Jason Tsai I."/>
            <person name="Chuma I."/>
            <person name="Tosa Y."/>
            <person name="Chen Y.H."/>
            <person name="Li J.Y."/>
            <person name="Li M.Y."/>
            <person name="Jade Lu M.Y."/>
            <person name="Nakayashiki H."/>
            <person name="Li W.H."/>
        </authorList>
    </citation>
    <scope>NUCLEOTIDE SEQUENCE [LARGE SCALE GENOMIC DNA]</scope>
    <source>
        <strain evidence="1 2">NI907</strain>
    </source>
</reference>